<feature type="transmembrane region" description="Helical" evidence="1">
    <location>
        <begin position="100"/>
        <end position="120"/>
    </location>
</feature>
<reference evidence="2 3" key="1">
    <citation type="submission" date="2019-09" db="EMBL/GenBank/DDBJ databases">
        <title>A chromosome-level genome assembly of the Chinese tupelo Nyssa sinensis.</title>
        <authorList>
            <person name="Yang X."/>
            <person name="Kang M."/>
            <person name="Yang Y."/>
            <person name="Xiong H."/>
            <person name="Wang M."/>
            <person name="Zhang Z."/>
            <person name="Wang Z."/>
            <person name="Wu H."/>
            <person name="Ma T."/>
            <person name="Liu J."/>
            <person name="Xi Z."/>
        </authorList>
    </citation>
    <scope>NUCLEOTIDE SEQUENCE [LARGE SCALE GENOMIC DNA]</scope>
    <source>
        <strain evidence="2">J267</strain>
        <tissue evidence="2">Leaf</tissue>
    </source>
</reference>
<keyword evidence="1" id="KW-0812">Transmembrane</keyword>
<evidence type="ECO:0000313" key="3">
    <source>
        <dbReference type="Proteomes" id="UP000325577"/>
    </source>
</evidence>
<evidence type="ECO:0000313" key="2">
    <source>
        <dbReference type="EMBL" id="KAA8532920.1"/>
    </source>
</evidence>
<protein>
    <submittedName>
        <fullName evidence="2">Uncharacterized protein</fullName>
    </submittedName>
</protein>
<dbReference type="AlphaFoldDB" id="A0A5J5AQU4"/>
<feature type="transmembrane region" description="Helical" evidence="1">
    <location>
        <begin position="60"/>
        <end position="80"/>
    </location>
</feature>
<keyword evidence="3" id="KW-1185">Reference proteome</keyword>
<evidence type="ECO:0000256" key="1">
    <source>
        <dbReference type="SAM" id="Phobius"/>
    </source>
</evidence>
<organism evidence="2 3">
    <name type="scientific">Nyssa sinensis</name>
    <dbReference type="NCBI Taxonomy" id="561372"/>
    <lineage>
        <taxon>Eukaryota</taxon>
        <taxon>Viridiplantae</taxon>
        <taxon>Streptophyta</taxon>
        <taxon>Embryophyta</taxon>
        <taxon>Tracheophyta</taxon>
        <taxon>Spermatophyta</taxon>
        <taxon>Magnoliopsida</taxon>
        <taxon>eudicotyledons</taxon>
        <taxon>Gunneridae</taxon>
        <taxon>Pentapetalae</taxon>
        <taxon>asterids</taxon>
        <taxon>Cornales</taxon>
        <taxon>Nyssaceae</taxon>
        <taxon>Nyssa</taxon>
    </lineage>
</organism>
<name>A0A5J5AQU4_9ASTE</name>
<dbReference type="Proteomes" id="UP000325577">
    <property type="component" value="Linkage Group LG19"/>
</dbReference>
<accession>A0A5J5AQU4</accession>
<keyword evidence="1" id="KW-1133">Transmembrane helix</keyword>
<proteinExistence type="predicted"/>
<gene>
    <name evidence="2" type="ORF">F0562_032963</name>
</gene>
<keyword evidence="1" id="KW-0472">Membrane</keyword>
<dbReference type="EMBL" id="CM018042">
    <property type="protein sequence ID" value="KAA8532920.1"/>
    <property type="molecule type" value="Genomic_DNA"/>
</dbReference>
<sequence>MGVGSAVWFETTGGWVAGAVERWLVAAMGGDGRRGWGSVVGDGAAAEVVGDDGAVSGSPVVMVTMVMGWSGAAVLMGGRVNGDDGVSRCGGRWCAMTMEAVLVVAATVVMVEGAGLWGLAMRER</sequence>